<keyword evidence="3" id="KW-1185">Reference proteome</keyword>
<feature type="domain" description="CobW/HypB/UreG nucleotide-binding" evidence="1">
    <location>
        <begin position="4"/>
        <end position="164"/>
    </location>
</feature>
<reference evidence="2 3" key="1">
    <citation type="journal article" date="2016" name="C (Basel)">
        <title>Selective Growth of and Electricity Production by Marine Exoelectrogenic Bacteria in Self-Aggregated Hydrogel of Microbially Reduced Graphene Oxide.</title>
        <authorList>
            <person name="Yoshida N."/>
            <person name="Goto Y."/>
            <person name="Miyata Y."/>
        </authorList>
    </citation>
    <scope>NUCLEOTIDE SEQUENCE [LARGE SCALE GENOMIC DNA]</scope>
    <source>
        <strain evidence="2 3">NIT-T3</strain>
    </source>
</reference>
<dbReference type="InterPro" id="IPR003495">
    <property type="entry name" value="CobW/HypB/UreG_nucleotide-bd"/>
</dbReference>
<protein>
    <recommendedName>
        <fullName evidence="1">CobW/HypB/UreG nucleotide-binding domain-containing protein</fullName>
    </recommendedName>
</protein>
<dbReference type="Gene3D" id="3.40.50.300">
    <property type="entry name" value="P-loop containing nucleotide triphosphate hydrolases"/>
    <property type="match status" value="1"/>
</dbReference>
<accession>A0ABN6E6T9</accession>
<sequence>MKLVTLAGPPSSGKTSVVLRVAEGLADAGLRVGVIKFDCLSSDDQQRYEKAGIPVKTGLAGGLCPDHFFVANIEQGVQWGRRSGFDLLMVESAGLCNRCSPHIREVLAVCVIDNLSGVHTPRKIGPMLKTADVVVITKGDIVSQAEREVFAFRVRQVNPRAAVLPVNGLTGQGALLLHKHLQGAAETDSLEQVRLRFSMPAALCSYCLGETRIGRDCQIGNVKTMDFS</sequence>
<evidence type="ECO:0000313" key="3">
    <source>
        <dbReference type="Proteomes" id="UP001319827"/>
    </source>
</evidence>
<evidence type="ECO:0000313" key="2">
    <source>
        <dbReference type="EMBL" id="BCR06536.1"/>
    </source>
</evidence>
<gene>
    <name evidence="2" type="ORF">DESUT3_36050</name>
</gene>
<dbReference type="PIRSF" id="PIRSF005624">
    <property type="entry name" value="Ni-bind_GTPase"/>
    <property type="match status" value="1"/>
</dbReference>
<dbReference type="Pfam" id="PF02492">
    <property type="entry name" value="cobW"/>
    <property type="match status" value="1"/>
</dbReference>
<dbReference type="PANTHER" id="PTHR30134">
    <property type="entry name" value="HYDROGENASE PROTEIN ASSEMBLY PROTEIN, NICKEL CHAPERONE"/>
    <property type="match status" value="1"/>
</dbReference>
<dbReference type="PANTHER" id="PTHR30134:SF1">
    <property type="entry name" value="COBW_HYPB_UREG NUCLEOTIDE-BINDING DOMAIN-CONTAINING PROTEIN"/>
    <property type="match status" value="1"/>
</dbReference>
<proteinExistence type="predicted"/>
<evidence type="ECO:0000259" key="1">
    <source>
        <dbReference type="Pfam" id="PF02492"/>
    </source>
</evidence>
<organism evidence="2 3">
    <name type="scientific">Desulfuromonas versatilis</name>
    <dbReference type="NCBI Taxonomy" id="2802975"/>
    <lineage>
        <taxon>Bacteria</taxon>
        <taxon>Pseudomonadati</taxon>
        <taxon>Thermodesulfobacteriota</taxon>
        <taxon>Desulfuromonadia</taxon>
        <taxon>Desulfuromonadales</taxon>
        <taxon>Desulfuromonadaceae</taxon>
        <taxon>Desulfuromonas</taxon>
    </lineage>
</organism>
<dbReference type="SUPFAM" id="SSF52540">
    <property type="entry name" value="P-loop containing nucleoside triphosphate hydrolases"/>
    <property type="match status" value="1"/>
</dbReference>
<dbReference type="RefSeq" id="WP_221249912.1">
    <property type="nucleotide sequence ID" value="NZ_AP024355.1"/>
</dbReference>
<dbReference type="Proteomes" id="UP001319827">
    <property type="component" value="Chromosome"/>
</dbReference>
<dbReference type="EMBL" id="AP024355">
    <property type="protein sequence ID" value="BCR06536.1"/>
    <property type="molecule type" value="Genomic_DNA"/>
</dbReference>
<name>A0ABN6E6T9_9BACT</name>
<dbReference type="InterPro" id="IPR027417">
    <property type="entry name" value="P-loop_NTPase"/>
</dbReference>
<dbReference type="InterPro" id="IPR004392">
    <property type="entry name" value="Hyd_mat_HypB"/>
</dbReference>
<reference evidence="2 3" key="2">
    <citation type="journal article" date="2021" name="Int. J. Syst. Evol. Microbiol.">
        <title>Isolation and Polyphasic Characterization of Desulfuromonas versatilis sp. Nov., an Electrogenic Bacteria Capable of Versatile Metabolism Isolated from a Graphene Oxide-Reducing Enrichment Culture.</title>
        <authorList>
            <person name="Xie L."/>
            <person name="Yoshida N."/>
            <person name="Ishii S."/>
            <person name="Meng L."/>
        </authorList>
    </citation>
    <scope>NUCLEOTIDE SEQUENCE [LARGE SCALE GENOMIC DNA]</scope>
    <source>
        <strain evidence="2 3">NIT-T3</strain>
    </source>
</reference>